<evidence type="ECO:0000256" key="1">
    <source>
        <dbReference type="ARBA" id="ARBA00022801"/>
    </source>
</evidence>
<dbReference type="AlphaFoldDB" id="A0A3E0VDX6"/>
<dbReference type="SUPFAM" id="SSF53474">
    <property type="entry name" value="alpha/beta-Hydrolases"/>
    <property type="match status" value="1"/>
</dbReference>
<dbReference type="Gene3D" id="3.40.50.1820">
    <property type="entry name" value="alpha/beta hydrolase"/>
    <property type="match status" value="1"/>
</dbReference>
<evidence type="ECO:0000259" key="2">
    <source>
        <dbReference type="Pfam" id="PF07859"/>
    </source>
</evidence>
<dbReference type="InterPro" id="IPR029058">
    <property type="entry name" value="AB_hydrolase_fold"/>
</dbReference>
<dbReference type="EMBL" id="NBXA01000026">
    <property type="protein sequence ID" value="RFA07678.1"/>
    <property type="molecule type" value="Genomic_DNA"/>
</dbReference>
<proteinExistence type="predicted"/>
<comment type="caution">
    <text evidence="3">The sequence shown here is derived from an EMBL/GenBank/DDBJ whole genome shotgun (WGS) entry which is preliminary data.</text>
</comment>
<feature type="domain" description="Alpha/beta hydrolase fold-3" evidence="2">
    <location>
        <begin position="92"/>
        <end position="301"/>
    </location>
</feature>
<accession>A0A3E0VDX6</accession>
<dbReference type="InterPro" id="IPR050300">
    <property type="entry name" value="GDXG_lipolytic_enzyme"/>
</dbReference>
<name>A0A3E0VDX6_9MICO</name>
<dbReference type="GO" id="GO:0016787">
    <property type="term" value="F:hydrolase activity"/>
    <property type="evidence" value="ECO:0007669"/>
    <property type="project" value="UniProtKB-KW"/>
</dbReference>
<dbReference type="InterPro" id="IPR013094">
    <property type="entry name" value="AB_hydrolase_3"/>
</dbReference>
<keyword evidence="1" id="KW-0378">Hydrolase</keyword>
<dbReference type="OrthoDB" id="9803828at2"/>
<reference evidence="3 4" key="1">
    <citation type="submission" date="2017-04" db="EMBL/GenBank/DDBJ databases">
        <title>Comparative genome analysis of Subtercola boreus.</title>
        <authorList>
            <person name="Cho Y.-J."/>
            <person name="Cho A."/>
            <person name="Kim O.-S."/>
            <person name="Lee J.-I."/>
        </authorList>
    </citation>
    <scope>NUCLEOTIDE SEQUENCE [LARGE SCALE GENOMIC DNA]</scope>
    <source>
        <strain evidence="3 4">P27444</strain>
    </source>
</reference>
<evidence type="ECO:0000313" key="3">
    <source>
        <dbReference type="EMBL" id="RFA07678.1"/>
    </source>
</evidence>
<protein>
    <recommendedName>
        <fullName evidence="2">Alpha/beta hydrolase fold-3 domain-containing protein</fullName>
    </recommendedName>
</protein>
<dbReference type="Pfam" id="PF07859">
    <property type="entry name" value="Abhydrolase_3"/>
    <property type="match status" value="1"/>
</dbReference>
<gene>
    <name evidence="3" type="ORF">B7R21_16060</name>
</gene>
<sequence length="325" mass="35589">MTAIPRRVRAWGWVMDRFPSMHIATMSPTDIAHNQTMQHVPALARRLLFGARHRGVRVDDRFLPTPAGALPVRIYRPKPGTPPGTGPLPVALYLHGGGWTLFGALDMCDWLPSRVAAELGAIVIAVDYRLAPEHPFPAAVDDAYSALEWAAANADALGGDPDRLAVFGDSAGGNLAAVLTQLSRDRGGPQIAAQGLIYPVTDTTLDDRSMRQNAEKPVLHQTDMRRFFDLYLGDEAEDTVRSDARAAPLRAEDLSRLPPALVQLASHDVLRDQGIRYAERLVDAGVLTEVQIYPEATHGWVTYPGIMAVSRRATNDLVRFLRAHT</sequence>
<dbReference type="PANTHER" id="PTHR48081:SF8">
    <property type="entry name" value="ALPHA_BETA HYDROLASE FOLD-3 DOMAIN-CONTAINING PROTEIN-RELATED"/>
    <property type="match status" value="1"/>
</dbReference>
<dbReference type="PANTHER" id="PTHR48081">
    <property type="entry name" value="AB HYDROLASE SUPERFAMILY PROTEIN C4A8.06C"/>
    <property type="match status" value="1"/>
</dbReference>
<dbReference type="RefSeq" id="WP_116284216.1">
    <property type="nucleotide sequence ID" value="NZ_NBXA01000026.1"/>
</dbReference>
<dbReference type="Proteomes" id="UP000256709">
    <property type="component" value="Unassembled WGS sequence"/>
</dbReference>
<organism evidence="3 4">
    <name type="scientific">Subtercola boreus</name>
    <dbReference type="NCBI Taxonomy" id="120213"/>
    <lineage>
        <taxon>Bacteria</taxon>
        <taxon>Bacillati</taxon>
        <taxon>Actinomycetota</taxon>
        <taxon>Actinomycetes</taxon>
        <taxon>Micrococcales</taxon>
        <taxon>Microbacteriaceae</taxon>
        <taxon>Subtercola</taxon>
    </lineage>
</organism>
<evidence type="ECO:0000313" key="4">
    <source>
        <dbReference type="Proteomes" id="UP000256709"/>
    </source>
</evidence>